<dbReference type="InterPro" id="IPR017853">
    <property type="entry name" value="GH"/>
</dbReference>
<dbReference type="EMBL" id="JACXJA010000014">
    <property type="protein sequence ID" value="MBD2862683.1"/>
    <property type="molecule type" value="Genomic_DNA"/>
</dbReference>
<dbReference type="SMART" id="SM00812">
    <property type="entry name" value="Alpha_L_fucos"/>
    <property type="match status" value="1"/>
</dbReference>
<dbReference type="Gene3D" id="3.20.20.80">
    <property type="entry name" value="Glycosidases"/>
    <property type="match status" value="1"/>
</dbReference>
<evidence type="ECO:0000256" key="5">
    <source>
        <dbReference type="ARBA" id="ARBA00022801"/>
    </source>
</evidence>
<evidence type="ECO:0000256" key="1">
    <source>
        <dbReference type="ARBA" id="ARBA00004071"/>
    </source>
</evidence>
<dbReference type="PRINTS" id="PR00741">
    <property type="entry name" value="GLHYDRLASE29"/>
</dbReference>
<gene>
    <name evidence="9" type="ORF">IDH45_11885</name>
</gene>
<dbReference type="GO" id="GO:0004560">
    <property type="term" value="F:alpha-L-fucosidase activity"/>
    <property type="evidence" value="ECO:0007669"/>
    <property type="project" value="InterPro"/>
</dbReference>
<dbReference type="GO" id="GO:0016139">
    <property type="term" value="P:glycoside catabolic process"/>
    <property type="evidence" value="ECO:0007669"/>
    <property type="project" value="TreeGrafter"/>
</dbReference>
<evidence type="ECO:0000256" key="3">
    <source>
        <dbReference type="ARBA" id="ARBA00012662"/>
    </source>
</evidence>
<dbReference type="RefSeq" id="WP_190927792.1">
    <property type="nucleotide sequence ID" value="NZ_JACXJA010000014.1"/>
</dbReference>
<keyword evidence="5" id="KW-0378">Hydrolase</keyword>
<dbReference type="InterPro" id="IPR057739">
    <property type="entry name" value="Glyco_hydro_29_N"/>
</dbReference>
<evidence type="ECO:0000256" key="2">
    <source>
        <dbReference type="ARBA" id="ARBA00007951"/>
    </source>
</evidence>
<dbReference type="AlphaFoldDB" id="A0A927GZW7"/>
<evidence type="ECO:0000313" key="10">
    <source>
        <dbReference type="Proteomes" id="UP000639396"/>
    </source>
</evidence>
<dbReference type="PANTHER" id="PTHR10030:SF37">
    <property type="entry name" value="ALPHA-L-FUCOSIDASE-RELATED"/>
    <property type="match status" value="1"/>
</dbReference>
<protein>
    <recommendedName>
        <fullName evidence="3">alpha-L-fucosidase</fullName>
        <ecNumber evidence="3">3.2.1.51</ecNumber>
    </recommendedName>
</protein>
<dbReference type="EC" id="3.2.1.51" evidence="3"/>
<evidence type="ECO:0000256" key="6">
    <source>
        <dbReference type="ARBA" id="ARBA00023295"/>
    </source>
</evidence>
<evidence type="ECO:0000256" key="7">
    <source>
        <dbReference type="PIRSR" id="PIRSR001092-1"/>
    </source>
</evidence>
<dbReference type="SUPFAM" id="SSF51445">
    <property type="entry name" value="(Trans)glycosidases"/>
    <property type="match status" value="1"/>
</dbReference>
<dbReference type="PIRSF" id="PIRSF001092">
    <property type="entry name" value="Alpha-L-fucosidase"/>
    <property type="match status" value="1"/>
</dbReference>
<dbReference type="Pfam" id="PF01120">
    <property type="entry name" value="Alpha_L_fucos"/>
    <property type="match status" value="1"/>
</dbReference>
<name>A0A927GZW7_9BACL</name>
<evidence type="ECO:0000259" key="8">
    <source>
        <dbReference type="Pfam" id="PF01120"/>
    </source>
</evidence>
<dbReference type="Proteomes" id="UP000639396">
    <property type="component" value="Unassembled WGS sequence"/>
</dbReference>
<keyword evidence="4" id="KW-0732">Signal</keyword>
<reference evidence="9" key="1">
    <citation type="submission" date="2020-09" db="EMBL/GenBank/DDBJ databases">
        <title>A novel bacterium of genus Paenibacillus, isolated from South China Sea.</title>
        <authorList>
            <person name="Huang H."/>
            <person name="Mo K."/>
            <person name="Hu Y."/>
        </authorList>
    </citation>
    <scope>NUCLEOTIDE SEQUENCE</scope>
    <source>
        <strain evidence="9">IB182363</strain>
    </source>
</reference>
<keyword evidence="10" id="KW-1185">Reference proteome</keyword>
<feature type="domain" description="Glycoside hydrolase family 29 N-terminal" evidence="8">
    <location>
        <begin position="7"/>
        <end position="329"/>
    </location>
</feature>
<evidence type="ECO:0000313" key="9">
    <source>
        <dbReference type="EMBL" id="MBD2862683.1"/>
    </source>
</evidence>
<dbReference type="GO" id="GO:0006004">
    <property type="term" value="P:fucose metabolic process"/>
    <property type="evidence" value="ECO:0007669"/>
    <property type="project" value="InterPro"/>
</dbReference>
<keyword evidence="6" id="KW-0326">Glycosidase</keyword>
<comment type="caution">
    <text evidence="9">The sequence shown here is derived from an EMBL/GenBank/DDBJ whole genome shotgun (WGS) entry which is preliminary data.</text>
</comment>
<dbReference type="PANTHER" id="PTHR10030">
    <property type="entry name" value="ALPHA-L-FUCOSIDASE"/>
    <property type="match status" value="1"/>
</dbReference>
<comment type="function">
    <text evidence="1">Alpha-L-fucosidase is responsible for hydrolyzing the alpha-1,6-linked fucose joined to the reducing-end N-acetylglucosamine of the carbohydrate moieties of glycoproteins.</text>
</comment>
<sequence length="432" mass="50225">MQLDPKAQSRSWFQQSRFGMFIHWGLYAITGRDMWYYAHEEVDKAHYERLFRRFNPTDYDPAAWARLAKRAGMKYAVLTTKHHDGFCLWDSKHTDFKVTNTPYGKDLLRPWIEAFRAEGLKIGIYYSLIDWHHPHFTVDFLHPQRKQAEHLNKTRDFAEYRQYLHDQVRELMTEYGRIDIFWPDYSYGPLNGSPGKQAADWDSPALKAMIEELQPGILMNNRLGVPGEMECDFLTPEQYIPTKDVSKQSVDSNRAPMWEACETIGASWGYYRGDAAIKSTKTLIRHLVTCVGNNGNLLLNVGPTPRGRIESEFAERLEEIGQWLELYGESIYGAGSSPYRIFRKICPDLNPVFTQKQNEVFIHFFDEYPAFDVIVGELGGKVDYVEFVGDRTEIGFEDIELDGRAHLRLKLPIIRPDPYDTVIRIMLKPTEN</sequence>
<comment type="similarity">
    <text evidence="2">Belongs to the glycosyl hydrolase 29 family.</text>
</comment>
<organism evidence="9 10">
    <name type="scientific">Paenibacillus oceani</name>
    <dbReference type="NCBI Taxonomy" id="2772510"/>
    <lineage>
        <taxon>Bacteria</taxon>
        <taxon>Bacillati</taxon>
        <taxon>Bacillota</taxon>
        <taxon>Bacilli</taxon>
        <taxon>Bacillales</taxon>
        <taxon>Paenibacillaceae</taxon>
        <taxon>Paenibacillus</taxon>
    </lineage>
</organism>
<evidence type="ECO:0000256" key="4">
    <source>
        <dbReference type="ARBA" id="ARBA00022729"/>
    </source>
</evidence>
<feature type="site" description="May be important for catalysis" evidence="7">
    <location>
        <position position="261"/>
    </location>
</feature>
<accession>A0A927GZW7</accession>
<dbReference type="GO" id="GO:0005764">
    <property type="term" value="C:lysosome"/>
    <property type="evidence" value="ECO:0007669"/>
    <property type="project" value="TreeGrafter"/>
</dbReference>
<dbReference type="InterPro" id="IPR000933">
    <property type="entry name" value="Glyco_hydro_29"/>
</dbReference>
<proteinExistence type="inferred from homology"/>
<dbReference type="InterPro" id="IPR016286">
    <property type="entry name" value="FUC_metazoa-typ"/>
</dbReference>